<proteinExistence type="predicted"/>
<gene>
    <name evidence="1" type="ORF">PMEA_00027346</name>
</gene>
<organism evidence="1 2">
    <name type="scientific">Pocillopora meandrina</name>
    <dbReference type="NCBI Taxonomy" id="46732"/>
    <lineage>
        <taxon>Eukaryota</taxon>
        <taxon>Metazoa</taxon>
        <taxon>Cnidaria</taxon>
        <taxon>Anthozoa</taxon>
        <taxon>Hexacorallia</taxon>
        <taxon>Scleractinia</taxon>
        <taxon>Astrocoeniina</taxon>
        <taxon>Pocilloporidae</taxon>
        <taxon>Pocillopora</taxon>
    </lineage>
</organism>
<reference evidence="1 2" key="1">
    <citation type="submission" date="2022-05" db="EMBL/GenBank/DDBJ databases">
        <authorList>
            <consortium name="Genoscope - CEA"/>
            <person name="William W."/>
        </authorList>
    </citation>
    <scope>NUCLEOTIDE SEQUENCE [LARGE SCALE GENOMIC DNA]</scope>
</reference>
<name>A0AAU9XPC7_9CNID</name>
<accession>A0AAU9XPC7</accession>
<sequence length="110" mass="12287">MKKPQLSKVQSMLLVGGFADSAFLQQELKTEFARSLRILVPHYKTIAVVQGAVIFGKKPTKISERVVSTTFGSDRSIDFIEGVHPEEKKLITNGIEKCGQVFKCFVRENS</sequence>
<comment type="caution">
    <text evidence="1">The sequence shown here is derived from an EMBL/GenBank/DDBJ whole genome shotgun (WGS) entry which is preliminary data.</text>
</comment>
<dbReference type="PANTHER" id="PTHR14187:SF5">
    <property type="entry name" value="HEAT SHOCK 70 KDA PROTEIN 12A"/>
    <property type="match status" value="1"/>
</dbReference>
<dbReference type="PANTHER" id="PTHR14187">
    <property type="entry name" value="ALPHA KINASE/ELONGATION FACTOR 2 KINASE"/>
    <property type="match status" value="1"/>
</dbReference>
<evidence type="ECO:0000313" key="2">
    <source>
        <dbReference type="Proteomes" id="UP001159428"/>
    </source>
</evidence>
<evidence type="ECO:0000313" key="1">
    <source>
        <dbReference type="EMBL" id="CAH3153940.1"/>
    </source>
</evidence>
<feature type="non-terminal residue" evidence="1">
    <location>
        <position position="110"/>
    </location>
</feature>
<protein>
    <submittedName>
        <fullName evidence="1">Uncharacterized protein</fullName>
    </submittedName>
</protein>
<keyword evidence="2" id="KW-1185">Reference proteome</keyword>
<dbReference type="AlphaFoldDB" id="A0AAU9XPC7"/>
<dbReference type="EMBL" id="CALNXJ010000054">
    <property type="protein sequence ID" value="CAH3153940.1"/>
    <property type="molecule type" value="Genomic_DNA"/>
</dbReference>
<dbReference type="Proteomes" id="UP001159428">
    <property type="component" value="Unassembled WGS sequence"/>
</dbReference>